<sequence length="166" mass="17924">MAPTSVATCNTLSPRRCPRWMRSSVAHYRDHGFSGMDKTAAMMDPLGYFRNGTEAERIGGTMAGMFTLPIAVNRGGEAISSIGYDSKVLRNRNYPCSGSQACRTQDGNHLVPRGITTAADGSSASQEERIAKLEAELAALKKGESLDTDNETIWVTGNDYQCGLEP</sequence>
<dbReference type="EMBL" id="JH767573">
    <property type="protein sequence ID" value="EON65322.1"/>
    <property type="molecule type" value="Genomic_DNA"/>
</dbReference>
<dbReference type="GeneID" id="19901871"/>
<dbReference type="AlphaFoldDB" id="R7YTS1"/>
<name>R7YTS1_CONA1</name>
<evidence type="ECO:0000313" key="2">
    <source>
        <dbReference type="Proteomes" id="UP000016924"/>
    </source>
</evidence>
<accession>R7YTS1</accession>
<dbReference type="OrthoDB" id="3800526at2759"/>
<organism evidence="1 2">
    <name type="scientific">Coniosporium apollinis (strain CBS 100218)</name>
    <name type="common">Rock-inhabiting black yeast</name>
    <dbReference type="NCBI Taxonomy" id="1168221"/>
    <lineage>
        <taxon>Eukaryota</taxon>
        <taxon>Fungi</taxon>
        <taxon>Dikarya</taxon>
        <taxon>Ascomycota</taxon>
        <taxon>Pezizomycotina</taxon>
        <taxon>Dothideomycetes</taxon>
        <taxon>Dothideomycetes incertae sedis</taxon>
        <taxon>Coniosporium</taxon>
    </lineage>
</organism>
<dbReference type="Proteomes" id="UP000016924">
    <property type="component" value="Unassembled WGS sequence"/>
</dbReference>
<gene>
    <name evidence="1" type="ORF">W97_04560</name>
</gene>
<protein>
    <submittedName>
        <fullName evidence="1">Uncharacterized protein</fullName>
    </submittedName>
</protein>
<proteinExistence type="predicted"/>
<keyword evidence="2" id="KW-1185">Reference proteome</keyword>
<reference evidence="2" key="1">
    <citation type="submission" date="2012-06" db="EMBL/GenBank/DDBJ databases">
        <title>The genome sequence of Coniosporium apollinis CBS 100218.</title>
        <authorList>
            <consortium name="The Broad Institute Genome Sequencing Platform"/>
            <person name="Cuomo C."/>
            <person name="Gorbushina A."/>
            <person name="Noack S."/>
            <person name="Walker B."/>
            <person name="Young S.K."/>
            <person name="Zeng Q."/>
            <person name="Gargeya S."/>
            <person name="Fitzgerald M."/>
            <person name="Haas B."/>
            <person name="Abouelleil A."/>
            <person name="Alvarado L."/>
            <person name="Arachchi H.M."/>
            <person name="Berlin A.M."/>
            <person name="Chapman S.B."/>
            <person name="Goldberg J."/>
            <person name="Griggs A."/>
            <person name="Gujja S."/>
            <person name="Hansen M."/>
            <person name="Howarth C."/>
            <person name="Imamovic A."/>
            <person name="Larimer J."/>
            <person name="McCowan C."/>
            <person name="Montmayeur A."/>
            <person name="Murphy C."/>
            <person name="Neiman D."/>
            <person name="Pearson M."/>
            <person name="Priest M."/>
            <person name="Roberts A."/>
            <person name="Saif S."/>
            <person name="Shea T."/>
            <person name="Sisk P."/>
            <person name="Sykes S."/>
            <person name="Wortman J."/>
            <person name="Nusbaum C."/>
            <person name="Birren B."/>
        </authorList>
    </citation>
    <scope>NUCLEOTIDE SEQUENCE [LARGE SCALE GENOMIC DNA]</scope>
    <source>
        <strain evidence="2">CBS 100218</strain>
    </source>
</reference>
<dbReference type="RefSeq" id="XP_007780639.1">
    <property type="nucleotide sequence ID" value="XM_007782449.1"/>
</dbReference>
<evidence type="ECO:0000313" key="1">
    <source>
        <dbReference type="EMBL" id="EON65322.1"/>
    </source>
</evidence>
<dbReference type="HOGENOM" id="CLU_1602620_0_0_1"/>